<dbReference type="Pfam" id="PF12682">
    <property type="entry name" value="Flavodoxin_4"/>
    <property type="match status" value="1"/>
</dbReference>
<keyword evidence="3" id="KW-1185">Reference proteome</keyword>
<dbReference type="InterPro" id="IPR029039">
    <property type="entry name" value="Flavoprotein-like_sf"/>
</dbReference>
<gene>
    <name evidence="2" type="ORF">F1737_00025</name>
</gene>
<accession>A0AA97F9R9</accession>
<dbReference type="GO" id="GO:0009055">
    <property type="term" value="F:electron transfer activity"/>
    <property type="evidence" value="ECO:0007669"/>
    <property type="project" value="InterPro"/>
</dbReference>
<evidence type="ECO:0000313" key="2">
    <source>
        <dbReference type="EMBL" id="WOF15172.1"/>
    </source>
</evidence>
<dbReference type="EMBL" id="CP043875">
    <property type="protein sequence ID" value="WOF15172.1"/>
    <property type="molecule type" value="Genomic_DNA"/>
</dbReference>
<name>A0AA97F9R9_9EURY</name>
<sequence length="161" mass="17240">MKPSIIFYSYTGITCGIAEKIQDETGGELVEVKTKEPYSKITAYTLGCFRARRGECDKIEQESIDVSDSDILVIGTPVWAFRATPAINAAVEALKGCDGKTAVLFATCGGQAGDTLPELTKALTAKGVRVKGEFLFDRNDVRDQGRINALIAAVKTAGDSK</sequence>
<dbReference type="Proteomes" id="UP001301797">
    <property type="component" value="Chromosome"/>
</dbReference>
<dbReference type="PANTHER" id="PTHR39201">
    <property type="entry name" value="EXPORTED PROTEIN-RELATED"/>
    <property type="match status" value="1"/>
</dbReference>
<dbReference type="InterPro" id="IPR001226">
    <property type="entry name" value="Flavodoxin_CS"/>
</dbReference>
<dbReference type="RefSeq" id="WP_317136739.1">
    <property type="nucleotide sequence ID" value="NZ_CP043875.1"/>
</dbReference>
<dbReference type="SUPFAM" id="SSF52218">
    <property type="entry name" value="Flavoproteins"/>
    <property type="match status" value="1"/>
</dbReference>
<dbReference type="PROSITE" id="PS00201">
    <property type="entry name" value="FLAVODOXIN"/>
    <property type="match status" value="1"/>
</dbReference>
<protein>
    <submittedName>
        <fullName evidence="2">ArsR family transcriptional regulator</fullName>
    </submittedName>
</protein>
<proteinExistence type="predicted"/>
<dbReference type="KEGG" id="mefw:F1737_00025"/>
<dbReference type="InterPro" id="IPR008254">
    <property type="entry name" value="Flavodoxin/NO_synth"/>
</dbReference>
<evidence type="ECO:0000313" key="3">
    <source>
        <dbReference type="Proteomes" id="UP001301797"/>
    </source>
</evidence>
<dbReference type="GO" id="GO:0010181">
    <property type="term" value="F:FMN binding"/>
    <property type="evidence" value="ECO:0007669"/>
    <property type="project" value="InterPro"/>
</dbReference>
<organism evidence="2 3">
    <name type="scientific">Methanochimaera problematica</name>
    <dbReference type="NCBI Taxonomy" id="2609417"/>
    <lineage>
        <taxon>Archaea</taxon>
        <taxon>Methanobacteriati</taxon>
        <taxon>Methanobacteriota</taxon>
        <taxon>Stenosarchaea group</taxon>
        <taxon>Methanomicrobia</taxon>
        <taxon>Methanomicrobiales</taxon>
        <taxon>Methanomicrobiaceae</taxon>
        <taxon>Methanochimaera</taxon>
    </lineage>
</organism>
<reference evidence="2 3" key="1">
    <citation type="submission" date="2019-09" db="EMBL/GenBank/DDBJ databases">
        <title>The complete genome of Methanoplanus sp. FWC-SCC4.</title>
        <authorList>
            <person name="Chen S.-C."/>
            <person name="Zhou Y.-Z."/>
            <person name="Lai M.-C."/>
        </authorList>
    </citation>
    <scope>NUCLEOTIDE SEQUENCE [LARGE SCALE GENOMIC DNA]</scope>
    <source>
        <strain evidence="2 3">FWC-SCC4</strain>
    </source>
</reference>
<dbReference type="AlphaFoldDB" id="A0AA97F9R9"/>
<dbReference type="PANTHER" id="PTHR39201:SF1">
    <property type="entry name" value="FLAVODOXIN-LIKE DOMAIN-CONTAINING PROTEIN"/>
    <property type="match status" value="1"/>
</dbReference>
<dbReference type="GeneID" id="85228507"/>
<feature type="domain" description="Flavodoxin-like" evidence="1">
    <location>
        <begin position="5"/>
        <end position="122"/>
    </location>
</feature>
<evidence type="ECO:0000259" key="1">
    <source>
        <dbReference type="Pfam" id="PF12682"/>
    </source>
</evidence>
<dbReference type="Gene3D" id="3.40.50.360">
    <property type="match status" value="1"/>
</dbReference>